<name>A0ABZ0IIF9_9BACT</name>
<dbReference type="PANTHER" id="PTHR30572:SF18">
    <property type="entry name" value="ABC-TYPE MACROLIDE FAMILY EXPORT SYSTEM PERMEASE COMPONENT 2"/>
    <property type="match status" value="1"/>
</dbReference>
<dbReference type="InterPro" id="IPR003838">
    <property type="entry name" value="ABC3_permease_C"/>
</dbReference>
<feature type="transmembrane region" description="Helical" evidence="6">
    <location>
        <begin position="683"/>
        <end position="707"/>
    </location>
</feature>
<keyword evidence="5 6" id="KW-0472">Membrane</keyword>
<dbReference type="RefSeq" id="WP_317487144.1">
    <property type="nucleotide sequence ID" value="NZ_CP136051.1"/>
</dbReference>
<dbReference type="Pfam" id="PF02687">
    <property type="entry name" value="FtsX"/>
    <property type="match status" value="2"/>
</dbReference>
<evidence type="ECO:0000256" key="3">
    <source>
        <dbReference type="ARBA" id="ARBA00022692"/>
    </source>
</evidence>
<feature type="transmembrane region" description="Helical" evidence="6">
    <location>
        <begin position="388"/>
        <end position="412"/>
    </location>
</feature>
<feature type="domain" description="MacB-like periplasmic core" evidence="8">
    <location>
        <begin position="20"/>
        <end position="235"/>
    </location>
</feature>
<organism evidence="9 10">
    <name type="scientific">Imperialibacter roseus</name>
    <dbReference type="NCBI Taxonomy" id="1324217"/>
    <lineage>
        <taxon>Bacteria</taxon>
        <taxon>Pseudomonadati</taxon>
        <taxon>Bacteroidota</taxon>
        <taxon>Cytophagia</taxon>
        <taxon>Cytophagales</taxon>
        <taxon>Flammeovirgaceae</taxon>
        <taxon>Imperialibacter</taxon>
    </lineage>
</organism>
<gene>
    <name evidence="9" type="ORF">RT717_14725</name>
</gene>
<dbReference type="PANTHER" id="PTHR30572">
    <property type="entry name" value="MEMBRANE COMPONENT OF TRANSPORTER-RELATED"/>
    <property type="match status" value="1"/>
</dbReference>
<dbReference type="EMBL" id="CP136051">
    <property type="protein sequence ID" value="WOK04331.1"/>
    <property type="molecule type" value="Genomic_DNA"/>
</dbReference>
<evidence type="ECO:0000259" key="8">
    <source>
        <dbReference type="Pfam" id="PF12704"/>
    </source>
</evidence>
<keyword evidence="4 6" id="KW-1133">Transmembrane helix</keyword>
<feature type="domain" description="ABC3 transporter permease C-terminal" evidence="7">
    <location>
        <begin position="685"/>
        <end position="799"/>
    </location>
</feature>
<protein>
    <submittedName>
        <fullName evidence="9">ABC transporter permease</fullName>
    </submittedName>
</protein>
<keyword evidence="2" id="KW-1003">Cell membrane</keyword>
<accession>A0ABZ0IIF9</accession>
<evidence type="ECO:0000256" key="6">
    <source>
        <dbReference type="SAM" id="Phobius"/>
    </source>
</evidence>
<dbReference type="Proteomes" id="UP001302349">
    <property type="component" value="Chromosome"/>
</dbReference>
<feature type="transmembrane region" description="Helical" evidence="6">
    <location>
        <begin position="21"/>
        <end position="41"/>
    </location>
</feature>
<feature type="transmembrane region" description="Helical" evidence="6">
    <location>
        <begin position="767"/>
        <end position="787"/>
    </location>
</feature>
<evidence type="ECO:0000259" key="7">
    <source>
        <dbReference type="Pfam" id="PF02687"/>
    </source>
</evidence>
<reference evidence="9 10" key="1">
    <citation type="journal article" date="2023" name="Microbiol. Resour. Announc.">
        <title>Complete Genome Sequence of Imperialibacter roseus strain P4T.</title>
        <authorList>
            <person name="Tizabi D.R."/>
            <person name="Bachvaroff T."/>
            <person name="Hill R.T."/>
        </authorList>
    </citation>
    <scope>NUCLEOTIDE SEQUENCE [LARGE SCALE GENOMIC DNA]</scope>
    <source>
        <strain evidence="9 10">P4T</strain>
    </source>
</reference>
<dbReference type="Pfam" id="PF12704">
    <property type="entry name" value="MacB_PCD"/>
    <property type="match status" value="2"/>
</dbReference>
<proteinExistence type="predicted"/>
<evidence type="ECO:0000256" key="2">
    <source>
        <dbReference type="ARBA" id="ARBA00022475"/>
    </source>
</evidence>
<feature type="transmembrane region" description="Helical" evidence="6">
    <location>
        <begin position="719"/>
        <end position="747"/>
    </location>
</feature>
<dbReference type="InterPro" id="IPR025857">
    <property type="entry name" value="MacB_PCD"/>
</dbReference>
<evidence type="ECO:0000256" key="1">
    <source>
        <dbReference type="ARBA" id="ARBA00004651"/>
    </source>
</evidence>
<feature type="domain" description="ABC3 transporter permease C-terminal" evidence="7">
    <location>
        <begin position="300"/>
        <end position="414"/>
    </location>
</feature>
<evidence type="ECO:0000256" key="5">
    <source>
        <dbReference type="ARBA" id="ARBA00023136"/>
    </source>
</evidence>
<feature type="transmembrane region" description="Helical" evidence="6">
    <location>
        <begin position="294"/>
        <end position="316"/>
    </location>
</feature>
<feature type="transmembrane region" description="Helical" evidence="6">
    <location>
        <begin position="433"/>
        <end position="457"/>
    </location>
</feature>
<evidence type="ECO:0000256" key="4">
    <source>
        <dbReference type="ARBA" id="ARBA00022989"/>
    </source>
</evidence>
<keyword evidence="3 6" id="KW-0812">Transmembrane</keyword>
<keyword evidence="10" id="KW-1185">Reference proteome</keyword>
<feature type="transmembrane region" description="Helical" evidence="6">
    <location>
        <begin position="345"/>
        <end position="368"/>
    </location>
</feature>
<feature type="domain" description="MacB-like periplasmic core" evidence="8">
    <location>
        <begin position="447"/>
        <end position="647"/>
    </location>
</feature>
<sequence length="806" mass="90087">MLKNFFNVTFRSILKHKFYSFINILGLSIGITCFLMITLYVKDELSYDKHLPAIERLYRLDFTGTIGGNTFITSLSSVPAAQALINDYPEVESAVRMRERGNEMIKPEGQMQIFNEEKILLADSNFFEFFQLPLLEGDPATALAAPKKAAISESIAKKYFGDEPAVGKTIEVQGWDNFEVTAVYKEMPSNQHFHADVLFSITSTSEAFNTQWMGFNFVTYLKIKPENTASALEAKFPDMITKYIGPEIQKFMGQSMEEFHEAGGQLGYALYPVRDIHLNSSKLGEFEANSDVTYVYLFSVIAFFILLIACINFMNLSTARSANRAKEVGVRKVLGAQRPVIVRQFLAEALILSFFSFMLAYGLCFLLLPSFNTLAEKQLAISALLTPGFIITILGLIFAVGLLAGSYPAFYLSGFKPVEVLKGKLNLGMKSGAIRSILVVFQFTLSIIMIVGTMVIYDQLNFIRNKKLGYQKDHLIIINDPWLLKDNLNAFKTEALRNSSIISGTLSSFLPVNGNNNNNLYFKGKNPQNESHIVSDWRVDQDYVPTFGIEIKDGRNFSREFPSDSSAIVVNEAFVKQFGLENPIGELISTHGDDDDIVSYKIIGVMGDFHYASLRESIYPLMMKLASSRGNITFKVAGDNIDQTIATLKSTWEQFGPGQPFSYNFIDQQFEDVHKSEMRIGSIFMVFASLAVFIACLGLFGLAAFTAEQRNKEIGVRKVLGASVSSIMGLLSWEFVKLIGISFVIAAPTAYFAVGKWLDNFAYRTDLNLVTIFIAGLLSLVVAWLTMSFQTWRAARANPVNSLRSE</sequence>
<evidence type="ECO:0000313" key="9">
    <source>
        <dbReference type="EMBL" id="WOK04331.1"/>
    </source>
</evidence>
<evidence type="ECO:0000313" key="10">
    <source>
        <dbReference type="Proteomes" id="UP001302349"/>
    </source>
</evidence>
<dbReference type="InterPro" id="IPR050250">
    <property type="entry name" value="Macrolide_Exporter_MacB"/>
</dbReference>
<comment type="subcellular location">
    <subcellularLocation>
        <location evidence="1">Cell membrane</location>
        <topology evidence="1">Multi-pass membrane protein</topology>
    </subcellularLocation>
</comment>